<evidence type="ECO:0000313" key="2">
    <source>
        <dbReference type="EMBL" id="CCB55157.1"/>
    </source>
</evidence>
<proteinExistence type="predicted"/>
<reference evidence="3" key="1">
    <citation type="journal article" date="2007" name="Nature">
        <title>The grapevine genome sequence suggests ancestral hexaploidization in major angiosperm phyla.</title>
        <authorList>
            <consortium name="The French-Italian Public Consortium for Grapevine Genome Characterization."/>
            <person name="Jaillon O."/>
            <person name="Aury J.-M."/>
            <person name="Noel B."/>
            <person name="Policriti A."/>
            <person name="Clepet C."/>
            <person name="Casagrande A."/>
            <person name="Choisne N."/>
            <person name="Aubourg S."/>
            <person name="Vitulo N."/>
            <person name="Jubin C."/>
            <person name="Vezzi A."/>
            <person name="Legeai F."/>
            <person name="Hugueney P."/>
            <person name="Dasilva C."/>
            <person name="Horner D."/>
            <person name="Mica E."/>
            <person name="Jublot D."/>
            <person name="Poulain J."/>
            <person name="Bruyere C."/>
            <person name="Billault A."/>
            <person name="Segurens B."/>
            <person name="Gouyvenoux M."/>
            <person name="Ugarte E."/>
            <person name="Cattonaro F."/>
            <person name="Anthouard V."/>
            <person name="Vico V."/>
            <person name="Del Fabbro C."/>
            <person name="Alaux M."/>
            <person name="Di Gaspero G."/>
            <person name="Dumas V."/>
            <person name="Felice N."/>
            <person name="Paillard S."/>
            <person name="Juman I."/>
            <person name="Moroldo M."/>
            <person name="Scalabrin S."/>
            <person name="Canaguier A."/>
            <person name="Le Clainche I."/>
            <person name="Malacrida G."/>
            <person name="Durand E."/>
            <person name="Pesole G."/>
            <person name="Laucou V."/>
            <person name="Chatelet P."/>
            <person name="Merdinoglu D."/>
            <person name="Delledonne M."/>
            <person name="Pezzotti M."/>
            <person name="Lecharny A."/>
            <person name="Scarpelli C."/>
            <person name="Artiguenave F."/>
            <person name="Pe M.E."/>
            <person name="Valle G."/>
            <person name="Morgante M."/>
            <person name="Caboche M."/>
            <person name="Adam-Blondon A.-F."/>
            <person name="Weissenbach J."/>
            <person name="Quetier F."/>
            <person name="Wincker P."/>
        </authorList>
    </citation>
    <scope>NUCLEOTIDE SEQUENCE [LARGE SCALE GENOMIC DNA]</scope>
    <source>
        <strain evidence="3">cv. Pinot noir / PN40024</strain>
    </source>
</reference>
<dbReference type="EMBL" id="FN595991">
    <property type="protein sequence ID" value="CCB55157.1"/>
    <property type="molecule type" value="Genomic_DNA"/>
</dbReference>
<feature type="region of interest" description="Disordered" evidence="1">
    <location>
        <begin position="25"/>
        <end position="49"/>
    </location>
</feature>
<evidence type="ECO:0000313" key="3">
    <source>
        <dbReference type="Proteomes" id="UP000009183"/>
    </source>
</evidence>
<dbReference type="PaxDb" id="29760-VIT_08s0007g08030.t01"/>
<name>F6HL50_VITVI</name>
<dbReference type="HOGENOM" id="CLU_2563100_0_0_1"/>
<organism evidence="2 3">
    <name type="scientific">Vitis vinifera</name>
    <name type="common">Grape</name>
    <dbReference type="NCBI Taxonomy" id="29760"/>
    <lineage>
        <taxon>Eukaryota</taxon>
        <taxon>Viridiplantae</taxon>
        <taxon>Streptophyta</taxon>
        <taxon>Embryophyta</taxon>
        <taxon>Tracheophyta</taxon>
        <taxon>Spermatophyta</taxon>
        <taxon>Magnoliopsida</taxon>
        <taxon>eudicotyledons</taxon>
        <taxon>Gunneridae</taxon>
        <taxon>Pentapetalae</taxon>
        <taxon>rosids</taxon>
        <taxon>Vitales</taxon>
        <taxon>Vitaceae</taxon>
        <taxon>Viteae</taxon>
        <taxon>Vitis</taxon>
    </lineage>
</organism>
<protein>
    <submittedName>
        <fullName evidence="2">Uncharacterized protein</fullName>
    </submittedName>
</protein>
<sequence>MQYESLSRIGAHCFKRARRDRIRDEAMTAPERGMENAYPASGDGDGAGEPSCAETVVAAEIIATAKTSIKALMMLTCAISER</sequence>
<dbReference type="Proteomes" id="UP000009183">
    <property type="component" value="Chromosome 8"/>
</dbReference>
<evidence type="ECO:0000256" key="1">
    <source>
        <dbReference type="SAM" id="MobiDB-lite"/>
    </source>
</evidence>
<keyword evidence="3" id="KW-1185">Reference proteome</keyword>
<gene>
    <name evidence="2" type="ordered locus">VIT_08s0007g08030</name>
</gene>
<dbReference type="AlphaFoldDB" id="F6HL50"/>
<accession>F6HL50</accession>
<dbReference type="InParanoid" id="F6HL50"/>